<sequence>MHFCSWFATRGEKRDSAGTALSNNKSQSAFRRALCFPSAHALFLVMFLTLVATVGAVESPEMTEAQMQRTMGKVIGHHSFTPPLLRNYYGGEGLDHWLIGGSAVITDKHVRLTGDFRNQNGFLWNRESLDLPSFEIIVGFHLHSSRRTAADGIGLWLTSTSHNATGPLMGHPMEFEGVGILLDTFDNDGMGNNPAVYVIHNKAGDQKKYTPLNDFKDEHIGSCEHAYRQTSSKVSTIRIVYDDGTLQVFLSSSAEENEKLCTTVNLNLDTSNTEYYIGLTAATGDITDNHDIIFVHTLPIEGKTYDHDVYSMETPVNEEEERHSSHETPKESHDAEEHKDPSHEHEQEPKTSGEEEVPAKDKKAGSAHGGNEEHANEAKTNKHAAGNSRRGKSKGKQLHGKVDHSAKGEHHKEDHQSEDQHEEVHREEDNHEEDDHTADEGHEDDYDQSADEEYWEEEEGDDADDNDENEEGEHEADEKSHEEGGSTDNSNKNKDDEYPADEKRKGKGGNTEEKGRDKHKPSDLKEKPHESRRRREEPGSTKHTSASGSSGKETRNTDEKHSTGRARGNPAAHDESHRSRGNARGSDGKGHANKHSTKGKPQEEDHKDKHHRAARHRERQPRGRKQ</sequence>
<evidence type="ECO:0000259" key="8">
    <source>
        <dbReference type="PROSITE" id="PS51328"/>
    </source>
</evidence>
<evidence type="ECO:0000313" key="9">
    <source>
        <dbReference type="EMBL" id="CCC95020.1"/>
    </source>
</evidence>
<dbReference type="SUPFAM" id="SSF49899">
    <property type="entry name" value="Concanavalin A-like lectins/glucanases"/>
    <property type="match status" value="1"/>
</dbReference>
<dbReference type="InterPro" id="IPR013320">
    <property type="entry name" value="ConA-like_dom_sf"/>
</dbReference>
<evidence type="ECO:0000256" key="2">
    <source>
        <dbReference type="ARBA" id="ARBA00022692"/>
    </source>
</evidence>
<comment type="subcellular location">
    <subcellularLocation>
        <location evidence="1">Membrane</location>
        <topology evidence="1">Single-pass type I membrane protein</topology>
    </subcellularLocation>
</comment>
<evidence type="ECO:0000256" key="1">
    <source>
        <dbReference type="ARBA" id="ARBA00004479"/>
    </source>
</evidence>
<evidence type="ECO:0000256" key="4">
    <source>
        <dbReference type="ARBA" id="ARBA00022989"/>
    </source>
</evidence>
<feature type="transmembrane region" description="Helical" evidence="7">
    <location>
        <begin position="34"/>
        <end position="57"/>
    </location>
</feature>
<feature type="compositionally biased region" description="Basic residues" evidence="6">
    <location>
        <begin position="389"/>
        <end position="399"/>
    </location>
</feature>
<evidence type="ECO:0000256" key="6">
    <source>
        <dbReference type="SAM" id="MobiDB-lite"/>
    </source>
</evidence>
<feature type="compositionally biased region" description="Acidic residues" evidence="6">
    <location>
        <begin position="430"/>
        <end position="475"/>
    </location>
</feature>
<evidence type="ECO:0000256" key="3">
    <source>
        <dbReference type="ARBA" id="ARBA00022729"/>
    </source>
</evidence>
<dbReference type="GO" id="GO:0006888">
    <property type="term" value="P:endoplasmic reticulum to Golgi vesicle-mediated transport"/>
    <property type="evidence" value="ECO:0007669"/>
    <property type="project" value="TreeGrafter"/>
</dbReference>
<name>G0V050_TRYCI</name>
<gene>
    <name evidence="9" type="ORF">TCIL3000_11_4250</name>
</gene>
<dbReference type="GO" id="GO:0005537">
    <property type="term" value="F:D-mannose binding"/>
    <property type="evidence" value="ECO:0007669"/>
    <property type="project" value="TreeGrafter"/>
</dbReference>
<dbReference type="InterPro" id="IPR051136">
    <property type="entry name" value="Intracellular_Lectin-GPT"/>
</dbReference>
<dbReference type="PROSITE" id="PS51328">
    <property type="entry name" value="L_LECTIN_LIKE"/>
    <property type="match status" value="1"/>
</dbReference>
<evidence type="ECO:0000256" key="7">
    <source>
        <dbReference type="SAM" id="Phobius"/>
    </source>
</evidence>
<dbReference type="GO" id="GO:0000139">
    <property type="term" value="C:Golgi membrane"/>
    <property type="evidence" value="ECO:0007669"/>
    <property type="project" value="TreeGrafter"/>
</dbReference>
<dbReference type="GO" id="GO:0005793">
    <property type="term" value="C:endoplasmic reticulum-Golgi intermediate compartment"/>
    <property type="evidence" value="ECO:0007669"/>
    <property type="project" value="TreeGrafter"/>
</dbReference>
<dbReference type="AlphaFoldDB" id="G0V050"/>
<organism evidence="9">
    <name type="scientific">Trypanosoma congolense (strain IL3000)</name>
    <dbReference type="NCBI Taxonomy" id="1068625"/>
    <lineage>
        <taxon>Eukaryota</taxon>
        <taxon>Discoba</taxon>
        <taxon>Euglenozoa</taxon>
        <taxon>Kinetoplastea</taxon>
        <taxon>Metakinetoplastina</taxon>
        <taxon>Trypanosomatida</taxon>
        <taxon>Trypanosomatidae</taxon>
        <taxon>Trypanosoma</taxon>
        <taxon>Nannomonas</taxon>
    </lineage>
</organism>
<feature type="compositionally biased region" description="Polar residues" evidence="6">
    <location>
        <begin position="541"/>
        <end position="551"/>
    </location>
</feature>
<keyword evidence="4 7" id="KW-1133">Transmembrane helix</keyword>
<feature type="compositionally biased region" description="Basic and acidic residues" evidence="6">
    <location>
        <begin position="552"/>
        <end position="562"/>
    </location>
</feature>
<evidence type="ECO:0000256" key="5">
    <source>
        <dbReference type="ARBA" id="ARBA00023136"/>
    </source>
</evidence>
<feature type="compositionally biased region" description="Basic residues" evidence="6">
    <location>
        <begin position="608"/>
        <end position="626"/>
    </location>
</feature>
<accession>G0V050</accession>
<keyword evidence="2 7" id="KW-0812">Transmembrane</keyword>
<keyword evidence="9" id="KW-0430">Lectin</keyword>
<dbReference type="CDD" id="cd07308">
    <property type="entry name" value="lectin_leg-like"/>
    <property type="match status" value="1"/>
</dbReference>
<dbReference type="PANTHER" id="PTHR12223:SF28">
    <property type="entry name" value="LECTIN, MANNOSE BINDING 1 LIKE"/>
    <property type="match status" value="1"/>
</dbReference>
<proteinExistence type="predicted"/>
<dbReference type="VEuPathDB" id="TriTrypDB:TcIL3000.11.4250"/>
<dbReference type="EMBL" id="HE575324">
    <property type="protein sequence ID" value="CCC95020.1"/>
    <property type="molecule type" value="Genomic_DNA"/>
</dbReference>
<feature type="domain" description="L-type lectin-like" evidence="8">
    <location>
        <begin position="72"/>
        <end position="300"/>
    </location>
</feature>
<protein>
    <submittedName>
        <fullName evidence="9">Putative mannose-specific lectin</fullName>
    </submittedName>
</protein>
<feature type="compositionally biased region" description="Basic and acidic residues" evidence="6">
    <location>
        <begin position="320"/>
        <end position="380"/>
    </location>
</feature>
<reference evidence="9" key="1">
    <citation type="journal article" date="2012" name="Proc. Natl. Acad. Sci. U.S.A.">
        <title>Antigenic diversity is generated by distinct evolutionary mechanisms in African trypanosome species.</title>
        <authorList>
            <person name="Jackson A.P."/>
            <person name="Berry A."/>
            <person name="Aslett M."/>
            <person name="Allison H.C."/>
            <person name="Burton P."/>
            <person name="Vavrova-Anderson J."/>
            <person name="Brown R."/>
            <person name="Browne H."/>
            <person name="Corton N."/>
            <person name="Hauser H."/>
            <person name="Gamble J."/>
            <person name="Gilderthorp R."/>
            <person name="Marcello L."/>
            <person name="McQuillan J."/>
            <person name="Otto T.D."/>
            <person name="Quail M.A."/>
            <person name="Sanders M.J."/>
            <person name="van Tonder A."/>
            <person name="Ginger M.L."/>
            <person name="Field M.C."/>
            <person name="Barry J.D."/>
            <person name="Hertz-Fowler C."/>
            <person name="Berriman M."/>
        </authorList>
    </citation>
    <scope>NUCLEOTIDE SEQUENCE</scope>
    <source>
        <strain evidence="9">IL3000</strain>
    </source>
</reference>
<dbReference type="InterPro" id="IPR005052">
    <property type="entry name" value="Lectin_leg"/>
</dbReference>
<dbReference type="GO" id="GO:0030134">
    <property type="term" value="C:COPII-coated ER to Golgi transport vesicle"/>
    <property type="evidence" value="ECO:0007669"/>
    <property type="project" value="TreeGrafter"/>
</dbReference>
<dbReference type="GO" id="GO:0005789">
    <property type="term" value="C:endoplasmic reticulum membrane"/>
    <property type="evidence" value="ECO:0007669"/>
    <property type="project" value="TreeGrafter"/>
</dbReference>
<feature type="region of interest" description="Disordered" evidence="6">
    <location>
        <begin position="314"/>
        <end position="626"/>
    </location>
</feature>
<feature type="compositionally biased region" description="Basic and acidic residues" evidence="6">
    <location>
        <begin position="400"/>
        <end position="429"/>
    </location>
</feature>
<keyword evidence="5 7" id="KW-0472">Membrane</keyword>
<feature type="compositionally biased region" description="Basic and acidic residues" evidence="6">
    <location>
        <begin position="491"/>
        <end position="540"/>
    </location>
</feature>
<dbReference type="Pfam" id="PF03388">
    <property type="entry name" value="Lectin_leg-like"/>
    <property type="match status" value="1"/>
</dbReference>
<keyword evidence="3" id="KW-0732">Signal</keyword>
<dbReference type="Gene3D" id="2.60.120.200">
    <property type="match status" value="1"/>
</dbReference>
<dbReference type="PANTHER" id="PTHR12223">
    <property type="entry name" value="VESICULAR MANNOSE-BINDING LECTIN"/>
    <property type="match status" value="1"/>
</dbReference>